<proteinExistence type="predicted"/>
<dbReference type="AlphaFoldDB" id="A0A4Y6A8G7"/>
<sequence>MFTAVSSFKNMYFCLNYKSESPIVLEKLKKACTLKLLIAFFGRRIHYKRNETGGQYDDQKNRDSRRIH</sequence>
<organism evidence="1 2">
    <name type="scientific">Bacillus velezensis (strain DSM 23117 / BGSC 10A6 / LMG 26770 / FZB42)</name>
    <name type="common">Bacillus amyloliquefaciens subsp. plantarum</name>
    <dbReference type="NCBI Taxonomy" id="326423"/>
    <lineage>
        <taxon>Bacteria</taxon>
        <taxon>Bacillati</taxon>
        <taxon>Bacillota</taxon>
        <taxon>Bacilli</taxon>
        <taxon>Bacillales</taxon>
        <taxon>Bacillaceae</taxon>
        <taxon>Bacillus</taxon>
        <taxon>Bacillus amyloliquefaciens group</taxon>
    </lineage>
</organism>
<dbReference type="Proteomes" id="UP000001120">
    <property type="component" value="Chromosome"/>
</dbReference>
<accession>A0A4Y6A8G7</accession>
<protein>
    <submittedName>
        <fullName evidence="1">Uncharacterized protein</fullName>
    </submittedName>
</protein>
<gene>
    <name evidence="1" type="ORF">RBAM_38325</name>
</gene>
<reference evidence="1 2" key="1">
    <citation type="journal article" date="2007" name="Nat. Biotechnol.">
        <title>Comparative analysis of the complete genome sequence of the plant growth-promoting bacterium Bacillus amyloliquefaciens FZB42.</title>
        <authorList>
            <person name="Chen X.H."/>
            <person name="Koumoutsi A."/>
            <person name="Scholz R."/>
            <person name="Eisenreich A."/>
            <person name="Schneider K."/>
            <person name="Heinemeyer I."/>
            <person name="Morgenstern B."/>
            <person name="Voss B."/>
            <person name="Hess W.R."/>
            <person name="Reva O."/>
            <person name="Junge H."/>
            <person name="Voigt B."/>
            <person name="Jungblut P.R."/>
            <person name="Vater J."/>
            <person name="Sussmuth R."/>
            <person name="Liesegang H."/>
            <person name="Strittmatter A."/>
            <person name="Gottschalk G."/>
            <person name="Borriss R."/>
        </authorList>
    </citation>
    <scope>NUCLEOTIDE SEQUENCE [LARGE SCALE GENOMIC DNA]</scope>
    <source>
        <strain evidence="2">DSM 23117 / BGSC 10A6 / LMG 26770 / FZB42</strain>
    </source>
</reference>
<dbReference type="EMBL" id="CP000560">
    <property type="protein sequence ID" value="QDE58040.1"/>
    <property type="molecule type" value="Genomic_DNA"/>
</dbReference>
<keyword evidence="2" id="KW-1185">Reference proteome</keyword>
<evidence type="ECO:0000313" key="2">
    <source>
        <dbReference type="Proteomes" id="UP000001120"/>
    </source>
</evidence>
<evidence type="ECO:0000313" key="1">
    <source>
        <dbReference type="EMBL" id="QDE58040.1"/>
    </source>
</evidence>
<name>A0A4Y6A8G7_BACVZ</name>
<dbReference type="KEGG" id="bay:RBAM_38325"/>